<dbReference type="InterPro" id="IPR019863">
    <property type="entry name" value="Motility-assoc_ABC-rel_GldG"/>
</dbReference>
<dbReference type="RefSeq" id="WP_311426175.1">
    <property type="nucleotide sequence ID" value="NZ_JAVRIA010000001.1"/>
</dbReference>
<evidence type="ECO:0000259" key="3">
    <source>
        <dbReference type="Pfam" id="PF23357"/>
    </source>
</evidence>
<keyword evidence="1" id="KW-1133">Transmembrane helix</keyword>
<organism evidence="4 5">
    <name type="scientific">Microcosmobacter mediterraneus</name>
    <dbReference type="NCBI Taxonomy" id="3075607"/>
    <lineage>
        <taxon>Bacteria</taxon>
        <taxon>Pseudomonadati</taxon>
        <taxon>Bacteroidota</taxon>
        <taxon>Flavobacteriia</taxon>
        <taxon>Flavobacteriales</taxon>
        <taxon>Flavobacteriaceae</taxon>
        <taxon>Microcosmobacter</taxon>
    </lineage>
</organism>
<evidence type="ECO:0000256" key="1">
    <source>
        <dbReference type="SAM" id="Phobius"/>
    </source>
</evidence>
<keyword evidence="5" id="KW-1185">Reference proteome</keyword>
<dbReference type="NCBIfam" id="TIGR03521">
    <property type="entry name" value="GldG"/>
    <property type="match status" value="1"/>
</dbReference>
<reference evidence="4 5" key="1">
    <citation type="submission" date="2023-09" db="EMBL/GenBank/DDBJ databases">
        <authorList>
            <person name="Rey-Velasco X."/>
        </authorList>
    </citation>
    <scope>NUCLEOTIDE SEQUENCE [LARGE SCALE GENOMIC DNA]</scope>
    <source>
        <strain evidence="4 5">W332</strain>
    </source>
</reference>
<feature type="transmembrane region" description="Helical" evidence="1">
    <location>
        <begin position="6"/>
        <end position="28"/>
    </location>
</feature>
<feature type="domain" description="DUF7088" evidence="3">
    <location>
        <begin position="35"/>
        <end position="141"/>
    </location>
</feature>
<evidence type="ECO:0000313" key="4">
    <source>
        <dbReference type="EMBL" id="MDT0557408.1"/>
    </source>
</evidence>
<feature type="transmembrane region" description="Helical" evidence="1">
    <location>
        <begin position="530"/>
        <end position="550"/>
    </location>
</feature>
<keyword evidence="1" id="KW-0812">Transmembrane</keyword>
<proteinExistence type="predicted"/>
<gene>
    <name evidence="4" type="primary">gldG</name>
    <name evidence="4" type="ORF">RM697_02030</name>
</gene>
<keyword evidence="1" id="KW-0472">Membrane</keyword>
<dbReference type="Proteomes" id="UP001259492">
    <property type="component" value="Unassembled WGS sequence"/>
</dbReference>
<evidence type="ECO:0000313" key="5">
    <source>
        <dbReference type="Proteomes" id="UP001259492"/>
    </source>
</evidence>
<dbReference type="EMBL" id="JAVRIA010000001">
    <property type="protein sequence ID" value="MDT0557408.1"/>
    <property type="molecule type" value="Genomic_DNA"/>
</dbReference>
<dbReference type="Pfam" id="PF23357">
    <property type="entry name" value="DUF7088"/>
    <property type="match status" value="1"/>
</dbReference>
<evidence type="ECO:0000259" key="2">
    <source>
        <dbReference type="Pfam" id="PF09822"/>
    </source>
</evidence>
<dbReference type="InterPro" id="IPR019196">
    <property type="entry name" value="ABC_transp_unknown"/>
</dbReference>
<dbReference type="Pfam" id="PF09822">
    <property type="entry name" value="ABC_transp_aux"/>
    <property type="match status" value="1"/>
</dbReference>
<dbReference type="InterPro" id="IPR055396">
    <property type="entry name" value="DUF7088"/>
</dbReference>
<accession>A0ABU2YGV4</accession>
<comment type="caution">
    <text evidence="4">The sequence shown here is derived from an EMBL/GenBank/DDBJ whole genome shotgun (WGS) entry which is preliminary data.</text>
</comment>
<protein>
    <submittedName>
        <fullName evidence="4">Gliding motility-associated ABC transporter substrate-binding protein GldG</fullName>
    </submittedName>
</protein>
<sequence>MNRTNYLKYLGFSLIIIIAINVISSRVYQRFDLTSDKRFTISESTEQLLNTIDSPLIIDLFLEGDLPSEFRRLRSETKQLLEEFRLTNPLIKVNYIDVLADEETKDRNIEELTKSGLKPYVNSKASNSKVSKELIFPWAFASFGDNNITKIPLLKDDISSSLQEKVSNSIQNLEYAFADAFRKITQNKTKQIAVLKGNGQLNDIYIADFLNTLSDYYRIAKFTLDSVATNPKKTLKQLSEYDLIISAKPTQAFSEEEKFVLDQYTIRGGKSLWLTESVIIEEDSLKNASGSNIAVLKDLNLNDFFFKYGVRINPVIVNDMYSAPIWLALGEGSKAQFQPLRWPYSPLAKSETNHPISKNINLVRFDFASQIDTLKNNIDKTILLQSSKLSKLQGVPTSISLDLVTQEPDPSTFNKGPQHLAVLLEGSFTSVYKNRIKPFQLSDAKDNGIASKMIIISDGNVIQNGVLRNQPQELGFDKWTGKTLGNKEFLLNAVNYLLDDNGLMNIRSKDIAIAFLDEQRSVDERTKWQFINLLLPIVLLALFAFGFNYLRRRQYS</sequence>
<name>A0ABU2YGV4_9FLAO</name>
<feature type="domain" description="ABC-type uncharacterised transport system" evidence="2">
    <location>
        <begin position="190"/>
        <end position="493"/>
    </location>
</feature>